<reference evidence="5" key="1">
    <citation type="journal article" date="2016" name="Genome Announc.">
        <title>Revised genome sequence of the purple photosynthetic bacterium Blastochloris viridis.</title>
        <authorList>
            <person name="Liu L.N."/>
            <person name="Faulkner M."/>
            <person name="Liu X."/>
            <person name="Huang F."/>
            <person name="Darby A.C."/>
            <person name="Hall N."/>
        </authorList>
    </citation>
    <scope>NUCLEOTIDE SEQUENCE [LARGE SCALE GENOMIC DNA]</scope>
    <source>
        <strain evidence="5">ATCC 19567 / DSM 133 / F</strain>
    </source>
</reference>
<keyword evidence="5" id="KW-1185">Reference proteome</keyword>
<gene>
    <name evidence="4" type="ORF">BVIRIDIS_09480</name>
</gene>
<dbReference type="RefSeq" id="WP_145912038.1">
    <property type="nucleotide sequence ID" value="NZ_AP014854.2"/>
</dbReference>
<dbReference type="KEGG" id="bvr:BVIR_1503"/>
<feature type="transmembrane region" description="Helical" evidence="3">
    <location>
        <begin position="22"/>
        <end position="43"/>
    </location>
</feature>
<feature type="compositionally biased region" description="Low complexity" evidence="2">
    <location>
        <begin position="123"/>
        <end position="135"/>
    </location>
</feature>
<evidence type="ECO:0000313" key="4">
    <source>
        <dbReference type="EMBL" id="CUU41948.1"/>
    </source>
</evidence>
<evidence type="ECO:0000256" key="1">
    <source>
        <dbReference type="SAM" id="Coils"/>
    </source>
</evidence>
<name>A0A0P0IE10_BLAVI</name>
<proteinExistence type="predicted"/>
<organism evidence="4 5">
    <name type="scientific">Blastochloris viridis</name>
    <name type="common">Rhodopseudomonas viridis</name>
    <dbReference type="NCBI Taxonomy" id="1079"/>
    <lineage>
        <taxon>Bacteria</taxon>
        <taxon>Pseudomonadati</taxon>
        <taxon>Pseudomonadota</taxon>
        <taxon>Alphaproteobacteria</taxon>
        <taxon>Hyphomicrobiales</taxon>
        <taxon>Blastochloridaceae</taxon>
        <taxon>Blastochloris</taxon>
    </lineage>
</organism>
<protein>
    <recommendedName>
        <fullName evidence="6">SPOR domain-containing protein</fullName>
    </recommendedName>
</protein>
<evidence type="ECO:0000256" key="3">
    <source>
        <dbReference type="SAM" id="Phobius"/>
    </source>
</evidence>
<sequence length="306" mass="31691">MRPAPRPNLGVDDDEPSSWTTYAVWGGVALTGGIAVLLAASLFGDPTVETASGSNNAAPDAIVRRDPAVLAETQRLIDAVRALSDDRDRLMARLDQMERTLGDVTAAIPRDRDAGAGHATTQPAPAGHTTLTPLPALAPEPFKPALAQPAAASPAATNAETNHDGDAGKPMSLGDIAKDTGKDVLKPVKPAPAANMAVPQPRPRADAPAESVGTRTEFAIDLGSDASIDGLKTRWAAIRGNNSQLLDGLRPLVSIRESRQGDATELRLVVGPLANASSAARLCAALGTTGVNCQPTQFDGQRLALY</sequence>
<keyword evidence="3" id="KW-0812">Transmembrane</keyword>
<dbReference type="EMBL" id="LN907867">
    <property type="protein sequence ID" value="CUU41948.1"/>
    <property type="molecule type" value="Genomic_DNA"/>
</dbReference>
<dbReference type="OrthoDB" id="7958589at2"/>
<evidence type="ECO:0008006" key="6">
    <source>
        <dbReference type="Google" id="ProtNLM"/>
    </source>
</evidence>
<dbReference type="AlphaFoldDB" id="A0A0P0IE10"/>
<keyword evidence="3" id="KW-1133">Transmembrane helix</keyword>
<keyword evidence="1" id="KW-0175">Coiled coil</keyword>
<dbReference type="Proteomes" id="UP000065734">
    <property type="component" value="Chromosome I"/>
</dbReference>
<accession>A0A0P0IE10</accession>
<feature type="coiled-coil region" evidence="1">
    <location>
        <begin position="80"/>
        <end position="107"/>
    </location>
</feature>
<feature type="region of interest" description="Disordered" evidence="2">
    <location>
        <begin position="107"/>
        <end position="178"/>
    </location>
</feature>
<feature type="compositionally biased region" description="Low complexity" evidence="2">
    <location>
        <begin position="143"/>
        <end position="159"/>
    </location>
</feature>
<evidence type="ECO:0000256" key="2">
    <source>
        <dbReference type="SAM" id="MobiDB-lite"/>
    </source>
</evidence>
<keyword evidence="3" id="KW-0472">Membrane</keyword>
<evidence type="ECO:0000313" key="5">
    <source>
        <dbReference type="Proteomes" id="UP000065734"/>
    </source>
</evidence>